<feature type="transmembrane region" description="Helical" evidence="5">
    <location>
        <begin position="73"/>
        <end position="89"/>
    </location>
</feature>
<keyword evidence="3 5" id="KW-1133">Transmembrane helix</keyword>
<dbReference type="EMBL" id="MU128964">
    <property type="protein sequence ID" value="KAF9514136.1"/>
    <property type="molecule type" value="Genomic_DNA"/>
</dbReference>
<evidence type="ECO:0000256" key="4">
    <source>
        <dbReference type="ARBA" id="ARBA00023136"/>
    </source>
</evidence>
<sequence>MPSPTSSGGINLRPINILPPGNNTLTFTSSAAARRRGRSGSIVAVQEVGGGQEEFLDQSAFPNLNAGWVNGKGAWVIHPFLIFVGKVLVDSIPGMQQNLSWTIVNLGYMLISYFMFHYVTGVPFGSDSHGGAYDDLTLWEQIDEGAQYTPAKKWLVCTPIALFLISTHYTHYDPWAFAINFTALLFVLLAKLPQLHRQRLRFMPSARSHH</sequence>
<evidence type="ECO:0000256" key="3">
    <source>
        <dbReference type="ARBA" id="ARBA00022989"/>
    </source>
</evidence>
<dbReference type="PANTHER" id="PTHR12665">
    <property type="entry name" value="ORMDL PROTEINS"/>
    <property type="match status" value="1"/>
</dbReference>
<name>A0A9P6AY42_9AGAM</name>
<dbReference type="Proteomes" id="UP000886523">
    <property type="component" value="Unassembled WGS sequence"/>
</dbReference>
<dbReference type="OrthoDB" id="1932233at2759"/>
<gene>
    <name evidence="6" type="ORF">BS47DRAFT_1316988</name>
</gene>
<keyword evidence="2 5" id="KW-0812">Transmembrane</keyword>
<evidence type="ECO:0000256" key="1">
    <source>
        <dbReference type="ARBA" id="ARBA00004141"/>
    </source>
</evidence>
<reference evidence="6" key="1">
    <citation type="journal article" date="2020" name="Nat. Commun.">
        <title>Large-scale genome sequencing of mycorrhizal fungi provides insights into the early evolution of symbiotic traits.</title>
        <authorList>
            <person name="Miyauchi S."/>
            <person name="Kiss E."/>
            <person name="Kuo A."/>
            <person name="Drula E."/>
            <person name="Kohler A."/>
            <person name="Sanchez-Garcia M."/>
            <person name="Morin E."/>
            <person name="Andreopoulos B."/>
            <person name="Barry K.W."/>
            <person name="Bonito G."/>
            <person name="Buee M."/>
            <person name="Carver A."/>
            <person name="Chen C."/>
            <person name="Cichocki N."/>
            <person name="Clum A."/>
            <person name="Culley D."/>
            <person name="Crous P.W."/>
            <person name="Fauchery L."/>
            <person name="Girlanda M."/>
            <person name="Hayes R.D."/>
            <person name="Keri Z."/>
            <person name="LaButti K."/>
            <person name="Lipzen A."/>
            <person name="Lombard V."/>
            <person name="Magnuson J."/>
            <person name="Maillard F."/>
            <person name="Murat C."/>
            <person name="Nolan M."/>
            <person name="Ohm R.A."/>
            <person name="Pangilinan J."/>
            <person name="Pereira M.F."/>
            <person name="Perotto S."/>
            <person name="Peter M."/>
            <person name="Pfister S."/>
            <person name="Riley R."/>
            <person name="Sitrit Y."/>
            <person name="Stielow J.B."/>
            <person name="Szollosi G."/>
            <person name="Zifcakova L."/>
            <person name="Stursova M."/>
            <person name="Spatafora J.W."/>
            <person name="Tedersoo L."/>
            <person name="Vaario L.M."/>
            <person name="Yamada A."/>
            <person name="Yan M."/>
            <person name="Wang P."/>
            <person name="Xu J."/>
            <person name="Bruns T."/>
            <person name="Baldrian P."/>
            <person name="Vilgalys R."/>
            <person name="Dunand C."/>
            <person name="Henrissat B."/>
            <person name="Grigoriev I.V."/>
            <person name="Hibbett D."/>
            <person name="Nagy L.G."/>
            <person name="Martin F.M."/>
        </authorList>
    </citation>
    <scope>NUCLEOTIDE SEQUENCE</scope>
    <source>
        <strain evidence="6">UP504</strain>
    </source>
</reference>
<comment type="caution">
    <text evidence="6">The sequence shown here is derived from an EMBL/GenBank/DDBJ whole genome shotgun (WGS) entry which is preliminary data.</text>
</comment>
<dbReference type="GO" id="GO:0005789">
    <property type="term" value="C:endoplasmic reticulum membrane"/>
    <property type="evidence" value="ECO:0007669"/>
    <property type="project" value="InterPro"/>
</dbReference>
<dbReference type="AlphaFoldDB" id="A0A9P6AY42"/>
<dbReference type="Pfam" id="PF04061">
    <property type="entry name" value="ORMDL"/>
    <property type="match status" value="1"/>
</dbReference>
<organism evidence="6 7">
    <name type="scientific">Hydnum rufescens UP504</name>
    <dbReference type="NCBI Taxonomy" id="1448309"/>
    <lineage>
        <taxon>Eukaryota</taxon>
        <taxon>Fungi</taxon>
        <taxon>Dikarya</taxon>
        <taxon>Basidiomycota</taxon>
        <taxon>Agaricomycotina</taxon>
        <taxon>Agaricomycetes</taxon>
        <taxon>Cantharellales</taxon>
        <taxon>Hydnaceae</taxon>
        <taxon>Hydnum</taxon>
    </lineage>
</organism>
<dbReference type="InterPro" id="IPR007203">
    <property type="entry name" value="ORMDL"/>
</dbReference>
<protein>
    <recommendedName>
        <fullName evidence="8">Orm1 type endoplasmic reticulum protein</fullName>
    </recommendedName>
</protein>
<comment type="subcellular location">
    <subcellularLocation>
        <location evidence="1">Membrane</location>
        <topology evidence="1">Multi-pass membrane protein</topology>
    </subcellularLocation>
</comment>
<keyword evidence="7" id="KW-1185">Reference proteome</keyword>
<evidence type="ECO:0000313" key="6">
    <source>
        <dbReference type="EMBL" id="KAF9514136.1"/>
    </source>
</evidence>
<dbReference type="PIRSF" id="PIRSF018147">
    <property type="entry name" value="ORMDL"/>
    <property type="match status" value="1"/>
</dbReference>
<feature type="transmembrane region" description="Helical" evidence="5">
    <location>
        <begin position="175"/>
        <end position="193"/>
    </location>
</feature>
<proteinExistence type="predicted"/>
<accession>A0A9P6AY42</accession>
<evidence type="ECO:0008006" key="8">
    <source>
        <dbReference type="Google" id="ProtNLM"/>
    </source>
</evidence>
<evidence type="ECO:0000256" key="2">
    <source>
        <dbReference type="ARBA" id="ARBA00022692"/>
    </source>
</evidence>
<keyword evidence="4 5" id="KW-0472">Membrane</keyword>
<evidence type="ECO:0000313" key="7">
    <source>
        <dbReference type="Proteomes" id="UP000886523"/>
    </source>
</evidence>
<feature type="transmembrane region" description="Helical" evidence="5">
    <location>
        <begin position="101"/>
        <end position="119"/>
    </location>
</feature>
<evidence type="ECO:0000256" key="5">
    <source>
        <dbReference type="SAM" id="Phobius"/>
    </source>
</evidence>